<dbReference type="AlphaFoldDB" id="A0A1S3Z0P8"/>
<gene>
    <name evidence="4" type="primary">LOC107781507</name>
</gene>
<dbReference type="RefSeq" id="XP_016457707.1">
    <property type="nucleotide sequence ID" value="XM_016602221.1"/>
</dbReference>
<name>A0A1S3Z0P8_TOBAC</name>
<evidence type="ECO:0000256" key="1">
    <source>
        <dbReference type="SAM" id="MobiDB-lite"/>
    </source>
</evidence>
<evidence type="ECO:0000313" key="4">
    <source>
        <dbReference type="RefSeq" id="XP_016457707.1"/>
    </source>
</evidence>
<accession>A0A1S3Z0P8</accession>
<dbReference type="Pfam" id="PF25597">
    <property type="entry name" value="SH3_retrovirus"/>
    <property type="match status" value="1"/>
</dbReference>
<dbReference type="InterPro" id="IPR057670">
    <property type="entry name" value="SH3_retrovirus"/>
</dbReference>
<dbReference type="OrthoDB" id="1751374at2759"/>
<sequence length="296" mass="33452">MANVTAHEGRQTQGKPSANAVTREEKQVVVYVISRLLLSVLSEKSLFEVLYGRPPSLQHMRTKCCQCFAINIGEVEKFAARSIYIGVVLMGYSSTQKNYRLYNMLIDTCFVSMDVYFKDRIFPFQLLKEGKLHLLNGAISNTDIPRVAATTKEDLLDAVTPSHPSSPAVDIQQDSVGGDLLQPSGTSTLEHYQDHIEFTLEDIANNRGNEQLRKSARTTKEPIWMQDYVCDGTSAKYSAKNACIYPLQEYLCHRGISANFQIFLSKFIATKEPISYEEAMTDPRWVEAIDQECKWV</sequence>
<evidence type="ECO:0000313" key="3">
    <source>
        <dbReference type="Proteomes" id="UP000790787"/>
    </source>
</evidence>
<dbReference type="GeneID" id="107781507"/>
<dbReference type="PaxDb" id="4097-A0A1S3Z0P8"/>
<organism evidence="3 4">
    <name type="scientific">Nicotiana tabacum</name>
    <name type="common">Common tobacco</name>
    <dbReference type="NCBI Taxonomy" id="4097"/>
    <lineage>
        <taxon>Eukaryota</taxon>
        <taxon>Viridiplantae</taxon>
        <taxon>Streptophyta</taxon>
        <taxon>Embryophyta</taxon>
        <taxon>Tracheophyta</taxon>
        <taxon>Spermatophyta</taxon>
        <taxon>Magnoliopsida</taxon>
        <taxon>eudicotyledons</taxon>
        <taxon>Gunneridae</taxon>
        <taxon>Pentapetalae</taxon>
        <taxon>asterids</taxon>
        <taxon>lamiids</taxon>
        <taxon>Solanales</taxon>
        <taxon>Solanaceae</taxon>
        <taxon>Nicotianoideae</taxon>
        <taxon>Nicotianeae</taxon>
        <taxon>Nicotiana</taxon>
    </lineage>
</organism>
<dbReference type="Proteomes" id="UP000790787">
    <property type="component" value="Chromosome 8"/>
</dbReference>
<proteinExistence type="predicted"/>
<keyword evidence="3" id="KW-1185">Reference proteome</keyword>
<feature type="compositionally biased region" description="Polar residues" evidence="1">
    <location>
        <begin position="11"/>
        <end position="20"/>
    </location>
</feature>
<feature type="region of interest" description="Disordered" evidence="1">
    <location>
        <begin position="1"/>
        <end position="20"/>
    </location>
</feature>
<reference evidence="3" key="1">
    <citation type="journal article" date="2014" name="Nat. Commun.">
        <title>The tobacco genome sequence and its comparison with those of tomato and potato.</title>
        <authorList>
            <person name="Sierro N."/>
            <person name="Battey J.N."/>
            <person name="Ouadi S."/>
            <person name="Bakaher N."/>
            <person name="Bovet L."/>
            <person name="Willig A."/>
            <person name="Goepfert S."/>
            <person name="Peitsch M.C."/>
            <person name="Ivanov N.V."/>
        </authorList>
    </citation>
    <scope>NUCLEOTIDE SEQUENCE [LARGE SCALE GENOMIC DNA]</scope>
</reference>
<reference evidence="4" key="2">
    <citation type="submission" date="2025-08" db="UniProtKB">
        <authorList>
            <consortium name="RefSeq"/>
        </authorList>
    </citation>
    <scope>IDENTIFICATION</scope>
    <source>
        <tissue evidence="4">Leaf</tissue>
    </source>
</reference>
<evidence type="ECO:0000259" key="2">
    <source>
        <dbReference type="Pfam" id="PF25597"/>
    </source>
</evidence>
<protein>
    <submittedName>
        <fullName evidence="4">Uncharacterized protein LOC107781507</fullName>
    </submittedName>
</protein>
<feature type="domain" description="Retroviral polymerase SH3-like" evidence="2">
    <location>
        <begin position="65"/>
        <end position="126"/>
    </location>
</feature>
<dbReference type="KEGG" id="nta:107781507"/>